<dbReference type="RefSeq" id="WP_087019639.1">
    <property type="nucleotide sequence ID" value="NZ_CP178353.1"/>
</dbReference>
<accession>A0A252F526</accession>
<evidence type="ECO:0000313" key="1">
    <source>
        <dbReference type="EMBL" id="OUM20760.1"/>
    </source>
</evidence>
<proteinExistence type="predicted"/>
<dbReference type="EMBL" id="NHOC01000005">
    <property type="protein sequence ID" value="OUM20760.1"/>
    <property type="molecule type" value="Genomic_DNA"/>
</dbReference>
<keyword evidence="2" id="KW-1185">Reference proteome</keyword>
<organism evidence="1 2">
    <name type="scientific">Butyricicoccus porcorum</name>
    <dbReference type="NCBI Taxonomy" id="1945634"/>
    <lineage>
        <taxon>Bacteria</taxon>
        <taxon>Bacillati</taxon>
        <taxon>Bacillota</taxon>
        <taxon>Clostridia</taxon>
        <taxon>Eubacteriales</taxon>
        <taxon>Butyricicoccaceae</taxon>
        <taxon>Butyricicoccus</taxon>
    </lineage>
</organism>
<gene>
    <name evidence="1" type="ORF">CBW42_08015</name>
</gene>
<dbReference type="OrthoDB" id="9811390at2"/>
<reference evidence="1 2" key="1">
    <citation type="submission" date="2017-05" db="EMBL/GenBank/DDBJ databases">
        <title>Butyricicoccus porcorum sp. nov. a butyrate-producing bacterium from the swine intestinal tract.</title>
        <authorList>
            <person name="Trachsel J."/>
            <person name="Humphrey S."/>
            <person name="Allen H.K."/>
        </authorList>
    </citation>
    <scope>NUCLEOTIDE SEQUENCE [LARGE SCALE GENOMIC DNA]</scope>
    <source>
        <strain evidence="1">BB10</strain>
    </source>
</reference>
<sequence>MYLHLGQDVIVHTDSILGIYDMDTATWSKHTRAFMSAMERSGNVVPLFEDLPKSCILCEEGGVPTLYLSQLSTATLLKRSGQTIPE</sequence>
<dbReference type="Proteomes" id="UP000194903">
    <property type="component" value="Unassembled WGS sequence"/>
</dbReference>
<dbReference type="NCBIfam" id="NF046065">
    <property type="entry name" value="MtxRegRemB"/>
    <property type="match status" value="1"/>
</dbReference>
<comment type="caution">
    <text evidence="1">The sequence shown here is derived from an EMBL/GenBank/DDBJ whole genome shotgun (WGS) entry which is preliminary data.</text>
</comment>
<protein>
    <submittedName>
        <fullName evidence="1">DUF370 domain-containing protein</fullName>
    </submittedName>
</protein>
<name>A0A252F526_9FIRM</name>
<dbReference type="AlphaFoldDB" id="A0A252F526"/>
<evidence type="ECO:0000313" key="2">
    <source>
        <dbReference type="Proteomes" id="UP000194903"/>
    </source>
</evidence>